<keyword evidence="5" id="KW-0411">Iron-sulfur</keyword>
<gene>
    <name evidence="7" type="ORF">METZ01_LOCUS9537</name>
</gene>
<dbReference type="InterPro" id="IPR050584">
    <property type="entry name" value="Cholesterol_7-desaturase"/>
</dbReference>
<evidence type="ECO:0000256" key="2">
    <source>
        <dbReference type="ARBA" id="ARBA00022723"/>
    </source>
</evidence>
<dbReference type="GO" id="GO:0051537">
    <property type="term" value="F:2 iron, 2 sulfur cluster binding"/>
    <property type="evidence" value="ECO:0007669"/>
    <property type="project" value="UniProtKB-KW"/>
</dbReference>
<name>A0A381NT82_9ZZZZ</name>
<evidence type="ECO:0000259" key="6">
    <source>
        <dbReference type="PROSITE" id="PS51296"/>
    </source>
</evidence>
<dbReference type="Pfam" id="PF19112">
    <property type="entry name" value="VanA_C"/>
    <property type="match status" value="1"/>
</dbReference>
<keyword evidence="1" id="KW-0001">2Fe-2S</keyword>
<dbReference type="Gene3D" id="2.102.10.10">
    <property type="entry name" value="Rieske [2Fe-2S] iron-sulphur domain"/>
    <property type="match status" value="1"/>
</dbReference>
<keyword evidence="3" id="KW-0560">Oxidoreductase</keyword>
<dbReference type="AlphaFoldDB" id="A0A381NT82"/>
<dbReference type="CDD" id="cd03469">
    <property type="entry name" value="Rieske_RO_Alpha_N"/>
    <property type="match status" value="1"/>
</dbReference>
<proteinExistence type="predicted"/>
<sequence>VSKFSKKLFQCWHPVAYSHEVPSDAPYGSILLDEALVIWRTGDGVPHAMQDLCIHRGSALSKGRLKDDCVVCPYHAWHYNAEGTCVKIPQKVDATQIPLKARVRSYRTLERYGLIWVALEDPIFSLPELPEVEDVKWKVVQTGPFEWNSDSSRQVENFTDFGHFPWVHPGLLGDPERPIVGKYDVEVRGHVLHYSVTRPEAPNTQDFPVFANENVAEPERQSRYELHLPYTIVLRLGWGEGKNMVYFFVSQPIQEKRCRGYCIVARNYNFDQPDRTLQDFEKVVFGQDQQVVESQRPEQVPFDLADELHLPFDAVAINYRRTMQKQGLAYYHYLHETEEEA</sequence>
<dbReference type="InterPro" id="IPR036922">
    <property type="entry name" value="Rieske_2Fe-2S_sf"/>
</dbReference>
<evidence type="ECO:0000256" key="3">
    <source>
        <dbReference type="ARBA" id="ARBA00023002"/>
    </source>
</evidence>
<feature type="non-terminal residue" evidence="7">
    <location>
        <position position="1"/>
    </location>
</feature>
<dbReference type="EMBL" id="UINC01000518">
    <property type="protein sequence ID" value="SUZ56683.1"/>
    <property type="molecule type" value="Genomic_DNA"/>
</dbReference>
<protein>
    <recommendedName>
        <fullName evidence="6">Rieske domain-containing protein</fullName>
    </recommendedName>
</protein>
<dbReference type="PROSITE" id="PS51296">
    <property type="entry name" value="RIESKE"/>
    <property type="match status" value="1"/>
</dbReference>
<dbReference type="InterPro" id="IPR017941">
    <property type="entry name" value="Rieske_2Fe-2S"/>
</dbReference>
<dbReference type="GO" id="GO:0016491">
    <property type="term" value="F:oxidoreductase activity"/>
    <property type="evidence" value="ECO:0007669"/>
    <property type="project" value="UniProtKB-KW"/>
</dbReference>
<accession>A0A381NT82</accession>
<dbReference type="Pfam" id="PF00355">
    <property type="entry name" value="Rieske"/>
    <property type="match status" value="1"/>
</dbReference>
<keyword evidence="4" id="KW-0408">Iron</keyword>
<dbReference type="GO" id="GO:0046872">
    <property type="term" value="F:metal ion binding"/>
    <property type="evidence" value="ECO:0007669"/>
    <property type="project" value="UniProtKB-KW"/>
</dbReference>
<organism evidence="7">
    <name type="scientific">marine metagenome</name>
    <dbReference type="NCBI Taxonomy" id="408172"/>
    <lineage>
        <taxon>unclassified sequences</taxon>
        <taxon>metagenomes</taxon>
        <taxon>ecological metagenomes</taxon>
    </lineage>
</organism>
<evidence type="ECO:0000256" key="5">
    <source>
        <dbReference type="ARBA" id="ARBA00023014"/>
    </source>
</evidence>
<feature type="domain" description="Rieske" evidence="6">
    <location>
        <begin position="12"/>
        <end position="117"/>
    </location>
</feature>
<reference evidence="7" key="1">
    <citation type="submission" date="2018-05" db="EMBL/GenBank/DDBJ databases">
        <authorList>
            <person name="Lanie J.A."/>
            <person name="Ng W.-L."/>
            <person name="Kazmierczak K.M."/>
            <person name="Andrzejewski T.M."/>
            <person name="Davidsen T.M."/>
            <person name="Wayne K.J."/>
            <person name="Tettelin H."/>
            <person name="Glass J.I."/>
            <person name="Rusch D."/>
            <person name="Podicherti R."/>
            <person name="Tsui H.-C.T."/>
            <person name="Winkler M.E."/>
        </authorList>
    </citation>
    <scope>NUCLEOTIDE SEQUENCE</scope>
</reference>
<dbReference type="PANTHER" id="PTHR21266:SF60">
    <property type="entry name" value="3-KETOSTEROID-9-ALPHA-MONOOXYGENASE, OXYGENASE COMPONENT"/>
    <property type="match status" value="1"/>
</dbReference>
<dbReference type="Gene3D" id="3.90.380.10">
    <property type="entry name" value="Naphthalene 1,2-dioxygenase Alpha Subunit, Chain A, domain 1"/>
    <property type="match status" value="1"/>
</dbReference>
<evidence type="ECO:0000256" key="1">
    <source>
        <dbReference type="ARBA" id="ARBA00022714"/>
    </source>
</evidence>
<dbReference type="PANTHER" id="PTHR21266">
    <property type="entry name" value="IRON-SULFUR DOMAIN CONTAINING PROTEIN"/>
    <property type="match status" value="1"/>
</dbReference>
<dbReference type="InterPro" id="IPR044043">
    <property type="entry name" value="VanA_C_cat"/>
</dbReference>
<evidence type="ECO:0000256" key="4">
    <source>
        <dbReference type="ARBA" id="ARBA00023004"/>
    </source>
</evidence>
<dbReference type="SUPFAM" id="SSF55961">
    <property type="entry name" value="Bet v1-like"/>
    <property type="match status" value="1"/>
</dbReference>
<dbReference type="SUPFAM" id="SSF50022">
    <property type="entry name" value="ISP domain"/>
    <property type="match status" value="1"/>
</dbReference>
<keyword evidence="2" id="KW-0479">Metal-binding</keyword>
<evidence type="ECO:0000313" key="7">
    <source>
        <dbReference type="EMBL" id="SUZ56683.1"/>
    </source>
</evidence>